<evidence type="ECO:0000313" key="8">
    <source>
        <dbReference type="Proteomes" id="UP001332243"/>
    </source>
</evidence>
<dbReference type="InterPro" id="IPR005158">
    <property type="entry name" value="BTAD"/>
</dbReference>
<keyword evidence="3 5" id="KW-0238">DNA-binding</keyword>
<organism evidence="7 8">
    <name type="scientific">Plantactinospora sonchi</name>
    <dbReference type="NCBI Taxonomy" id="1544735"/>
    <lineage>
        <taxon>Bacteria</taxon>
        <taxon>Bacillati</taxon>
        <taxon>Actinomycetota</taxon>
        <taxon>Actinomycetes</taxon>
        <taxon>Micromonosporales</taxon>
        <taxon>Micromonosporaceae</taxon>
        <taxon>Plantactinospora</taxon>
    </lineage>
</organism>
<dbReference type="PROSITE" id="PS51755">
    <property type="entry name" value="OMPR_PHOB"/>
    <property type="match status" value="1"/>
</dbReference>
<dbReference type="Gene3D" id="1.10.10.10">
    <property type="entry name" value="Winged helix-like DNA-binding domain superfamily/Winged helix DNA-binding domain"/>
    <property type="match status" value="1"/>
</dbReference>
<dbReference type="SMART" id="SM00862">
    <property type="entry name" value="Trans_reg_C"/>
    <property type="match status" value="1"/>
</dbReference>
<keyword evidence="2" id="KW-0805">Transcription regulation</keyword>
<dbReference type="Proteomes" id="UP001332243">
    <property type="component" value="Unassembled WGS sequence"/>
</dbReference>
<dbReference type="InterPro" id="IPR001867">
    <property type="entry name" value="OmpR/PhoB-type_DNA-bd"/>
</dbReference>
<dbReference type="Gene3D" id="1.25.40.10">
    <property type="entry name" value="Tetratricopeptide repeat domain"/>
    <property type="match status" value="1"/>
</dbReference>
<dbReference type="InterPro" id="IPR036388">
    <property type="entry name" value="WH-like_DNA-bd_sf"/>
</dbReference>
<reference evidence="7 8" key="1">
    <citation type="submission" date="2024-01" db="EMBL/GenBank/DDBJ databases">
        <title>Genome insights into Plantactinospora sonchi sp. nov.</title>
        <authorList>
            <person name="Wang L."/>
        </authorList>
    </citation>
    <scope>NUCLEOTIDE SEQUENCE [LARGE SCALE GENOMIC DNA]</scope>
    <source>
        <strain evidence="7 8">NEAU-QY2</strain>
    </source>
</reference>
<dbReference type="SUPFAM" id="SSF52540">
    <property type="entry name" value="P-loop containing nucleoside triphosphate hydrolases"/>
    <property type="match status" value="1"/>
</dbReference>
<dbReference type="EMBL" id="JAZGQK010000006">
    <property type="protein sequence ID" value="MEE6258193.1"/>
    <property type="molecule type" value="Genomic_DNA"/>
</dbReference>
<comment type="caution">
    <text evidence="7">The sequence shown here is derived from an EMBL/GenBank/DDBJ whole genome shotgun (WGS) entry which is preliminary data.</text>
</comment>
<keyword evidence="8" id="KW-1185">Reference proteome</keyword>
<evidence type="ECO:0000256" key="5">
    <source>
        <dbReference type="PROSITE-ProRule" id="PRU01091"/>
    </source>
</evidence>
<evidence type="ECO:0000259" key="6">
    <source>
        <dbReference type="PROSITE" id="PS51755"/>
    </source>
</evidence>
<dbReference type="CDD" id="cd15831">
    <property type="entry name" value="BTAD"/>
    <property type="match status" value="1"/>
</dbReference>
<feature type="DNA-binding region" description="OmpR/PhoB-type" evidence="5">
    <location>
        <begin position="1"/>
        <end position="94"/>
    </location>
</feature>
<evidence type="ECO:0000313" key="7">
    <source>
        <dbReference type="EMBL" id="MEE6258193.1"/>
    </source>
</evidence>
<dbReference type="PANTHER" id="PTHR35807">
    <property type="entry name" value="TRANSCRIPTIONAL REGULATOR REDD-RELATED"/>
    <property type="match status" value="1"/>
</dbReference>
<dbReference type="InterPro" id="IPR016032">
    <property type="entry name" value="Sig_transdc_resp-reg_C-effctor"/>
</dbReference>
<feature type="domain" description="OmpR/PhoB-type" evidence="6">
    <location>
        <begin position="1"/>
        <end position="94"/>
    </location>
</feature>
<evidence type="ECO:0000256" key="2">
    <source>
        <dbReference type="ARBA" id="ARBA00023015"/>
    </source>
</evidence>
<proteinExistence type="inferred from homology"/>
<accession>A0ABU7RP06</accession>
<evidence type="ECO:0000256" key="4">
    <source>
        <dbReference type="ARBA" id="ARBA00023163"/>
    </source>
</evidence>
<protein>
    <submittedName>
        <fullName evidence="7">BTAD domain-containing putative transcriptional regulator</fullName>
    </submittedName>
</protein>
<sequence>MVLFHVLGPIEVHSRPGHRLGAGKPARVLATLLSQPNAWVTVDQLRETTWQEQDAPESAEANLKTYVWRLRRILPGFADGPRIESRPGAYRLRVGAGELDADLATDLAARARTGFADGDAGAALALVDAALRLWRGRPFAGFDPASAATVARLDELHLDLQEQRAELLVALGRAGEAVEVLRAVTTTAPLREAAWARLVGVLHLTGARPAALAAYRQARQVLTAELGVEPGPALAEAYRRAVGGVRDVTPRRELPRNVPLTGRADELETLLRAVAGPAPLVLVDGMVGVGRTAFVVHAAHRLAARCPDGQFFVRLGADLPAGPATGVRAVETGPGGPAAVLGRLLRGLGVPGPELPADLDGRSALWRSELAGQRVLLVLDDVPDGTNLAPLLPAGPGCLTLVTTRNRNWHPDAATRVSLPPLDSGAAAALFRSALGDRAGDIDPAAVAAVVGYCGGLPAALRDAAARLRTRPRWTADRLVEELDDDPCLVLSDTLRRSVGAVRDRLTDAELATWHALTGLPDEFGRAAAARATGLPADLAGTALETLVDRGLLEAVSVDAYRSQPLLRHLAGCTGRTERRTATACPAGASRELRPTRRRVA</sequence>
<dbReference type="PRINTS" id="PR00364">
    <property type="entry name" value="DISEASERSIST"/>
</dbReference>
<dbReference type="InterPro" id="IPR027417">
    <property type="entry name" value="P-loop_NTPase"/>
</dbReference>
<gene>
    <name evidence="7" type="ORF">V1633_06750</name>
</gene>
<dbReference type="Pfam" id="PF03704">
    <property type="entry name" value="BTAD"/>
    <property type="match status" value="1"/>
</dbReference>
<keyword evidence="4" id="KW-0804">Transcription</keyword>
<dbReference type="PANTHER" id="PTHR35807:SF1">
    <property type="entry name" value="TRANSCRIPTIONAL REGULATOR REDD"/>
    <property type="match status" value="1"/>
</dbReference>
<name>A0ABU7RP06_9ACTN</name>
<dbReference type="SUPFAM" id="SSF48452">
    <property type="entry name" value="TPR-like"/>
    <property type="match status" value="1"/>
</dbReference>
<evidence type="ECO:0000256" key="1">
    <source>
        <dbReference type="ARBA" id="ARBA00005820"/>
    </source>
</evidence>
<comment type="similarity">
    <text evidence="1">Belongs to the AfsR/DnrI/RedD regulatory family.</text>
</comment>
<dbReference type="InterPro" id="IPR051677">
    <property type="entry name" value="AfsR-DnrI-RedD_regulator"/>
</dbReference>
<dbReference type="InterPro" id="IPR011990">
    <property type="entry name" value="TPR-like_helical_dom_sf"/>
</dbReference>
<dbReference type="RefSeq" id="WP_331213318.1">
    <property type="nucleotide sequence ID" value="NZ_JAZGQK010000006.1"/>
</dbReference>
<dbReference type="SUPFAM" id="SSF46894">
    <property type="entry name" value="C-terminal effector domain of the bipartite response regulators"/>
    <property type="match status" value="1"/>
</dbReference>
<dbReference type="SMART" id="SM01043">
    <property type="entry name" value="BTAD"/>
    <property type="match status" value="1"/>
</dbReference>
<evidence type="ECO:0000256" key="3">
    <source>
        <dbReference type="ARBA" id="ARBA00023125"/>
    </source>
</evidence>